<evidence type="ECO:0000256" key="2">
    <source>
        <dbReference type="ARBA" id="ARBA00001946"/>
    </source>
</evidence>
<comment type="subcellular location">
    <subcellularLocation>
        <location evidence="3">Cytoplasm</location>
    </subcellularLocation>
</comment>
<dbReference type="GO" id="GO:0000287">
    <property type="term" value="F:magnesium ion binding"/>
    <property type="evidence" value="ECO:0007669"/>
    <property type="project" value="InterPro"/>
</dbReference>
<organism evidence="10 11">
    <name type="scientific">Miscanthus lutarioriparius</name>
    <dbReference type="NCBI Taxonomy" id="422564"/>
    <lineage>
        <taxon>Eukaryota</taxon>
        <taxon>Viridiplantae</taxon>
        <taxon>Streptophyta</taxon>
        <taxon>Embryophyta</taxon>
        <taxon>Tracheophyta</taxon>
        <taxon>Spermatophyta</taxon>
        <taxon>Magnoliopsida</taxon>
        <taxon>Liliopsida</taxon>
        <taxon>Poales</taxon>
        <taxon>Poaceae</taxon>
        <taxon>PACMAD clade</taxon>
        <taxon>Panicoideae</taxon>
        <taxon>Andropogonodae</taxon>
        <taxon>Andropogoneae</taxon>
        <taxon>Saccharinae</taxon>
        <taxon>Miscanthus</taxon>
    </lineage>
</organism>
<dbReference type="Gene3D" id="1.50.10.130">
    <property type="entry name" value="Terpene synthase, N-terminal domain"/>
    <property type="match status" value="1"/>
</dbReference>
<dbReference type="GO" id="GO:0010333">
    <property type="term" value="F:terpene synthase activity"/>
    <property type="evidence" value="ECO:0007669"/>
    <property type="project" value="InterPro"/>
</dbReference>
<dbReference type="InterPro" id="IPR005630">
    <property type="entry name" value="Terpene_synthase_metal-bd"/>
</dbReference>
<dbReference type="AlphaFoldDB" id="A0A811QR01"/>
<name>A0A811QR01_9POAL</name>
<dbReference type="SFLD" id="SFLDS00005">
    <property type="entry name" value="Isoprenoid_Synthase_Type_I"/>
    <property type="match status" value="1"/>
</dbReference>
<dbReference type="FunFam" id="1.50.10.130:FF:000006">
    <property type="entry name" value="Terpene synthase 7"/>
    <property type="match status" value="1"/>
</dbReference>
<comment type="subunit">
    <text evidence="5">Monomer.</text>
</comment>
<comment type="similarity">
    <text evidence="4">Belongs to the terpene synthase family.</text>
</comment>
<dbReference type="InterPro" id="IPR034741">
    <property type="entry name" value="Terpene_cyclase-like_1_C"/>
</dbReference>
<dbReference type="Pfam" id="PF01397">
    <property type="entry name" value="Terpene_synth"/>
    <property type="match status" value="1"/>
</dbReference>
<dbReference type="GO" id="GO:0016102">
    <property type="term" value="P:diterpenoid biosynthetic process"/>
    <property type="evidence" value="ECO:0007669"/>
    <property type="project" value="InterPro"/>
</dbReference>
<sequence>MAPSKVAAGMNGQANRANIAKSSTLVPATAADTTSHDEFAPSGSEQWMRERAELLKGQVRHLFNAILEALDVADLVTYVDTLERLGLENHFREVIGVALNRIRAEEPESHGLHIVALRFRLLRQHGIWVSSDVFDKFRDQTCRFSSSLCSDDPSGLLSLYNAAHMAVPGEVVLDDAITFARGHLMDIKGKVKSPISDQISRALDIALPRFTRRLETMHYITEYEHEEAHNSLLLELARLNFILVRALHLRELKDLSLWWRDLYDTVKLKYARDRMVEIYFWTCGMLHEEEYSLGRMFFAKTFGMVSLMDDTFDVHATLEECHKLKEAMQRWDESEVTILPEYLRMLYIKTLSNFKEFEDILEPNKKYRMAYTKEAYKLCSQNYLQEAIWSSQKYQPSFKEHEELSIMTSGLPMLTILTLVGYGDEATQEVFEWVSSVPEMVRAGSQVTRFLNDLSSYKLGKNKKDMPGSVETYMVENGITGEEAAAAIAALLENRWRILNQTGMDIDHTLLPAAQVVVNMARANEIIYLHGRDAYTYGADLKDLVTTLFLKEVPL</sequence>
<dbReference type="Proteomes" id="UP000604825">
    <property type="component" value="Unassembled WGS sequence"/>
</dbReference>
<dbReference type="GO" id="GO:0005737">
    <property type="term" value="C:cytoplasm"/>
    <property type="evidence" value="ECO:0007669"/>
    <property type="project" value="UniProtKB-SubCell"/>
</dbReference>
<dbReference type="InterPro" id="IPR008949">
    <property type="entry name" value="Isoprenoid_synthase_dom_sf"/>
</dbReference>
<evidence type="ECO:0000313" key="11">
    <source>
        <dbReference type="Proteomes" id="UP000604825"/>
    </source>
</evidence>
<evidence type="ECO:0000259" key="9">
    <source>
        <dbReference type="Pfam" id="PF03936"/>
    </source>
</evidence>
<comment type="cofactor">
    <cofactor evidence="2">
        <name>Mg(2+)</name>
        <dbReference type="ChEBI" id="CHEBI:18420"/>
    </cofactor>
</comment>
<keyword evidence="6" id="KW-0963">Cytoplasm</keyword>
<evidence type="ECO:0000256" key="7">
    <source>
        <dbReference type="ARBA" id="ARBA00022723"/>
    </source>
</evidence>
<dbReference type="OrthoDB" id="1877784at2759"/>
<gene>
    <name evidence="10" type="ORF">NCGR_LOCUS44831</name>
</gene>
<dbReference type="GO" id="GO:0009620">
    <property type="term" value="P:response to fungus"/>
    <property type="evidence" value="ECO:0007669"/>
    <property type="project" value="UniProtKB-ARBA"/>
</dbReference>
<dbReference type="InterPro" id="IPR036965">
    <property type="entry name" value="Terpene_synth_N_sf"/>
</dbReference>
<dbReference type="InterPro" id="IPR044814">
    <property type="entry name" value="Terpene_cyclase_plant_C1"/>
</dbReference>
<dbReference type="InterPro" id="IPR050148">
    <property type="entry name" value="Terpene_synthase-like"/>
</dbReference>
<evidence type="ECO:0000256" key="5">
    <source>
        <dbReference type="ARBA" id="ARBA00011245"/>
    </source>
</evidence>
<dbReference type="InterPro" id="IPR001906">
    <property type="entry name" value="Terpene_synth_N"/>
</dbReference>
<evidence type="ECO:0000256" key="3">
    <source>
        <dbReference type="ARBA" id="ARBA00004496"/>
    </source>
</evidence>
<comment type="caution">
    <text evidence="10">The sequence shown here is derived from an EMBL/GenBank/DDBJ whole genome shotgun (WGS) entry which is preliminary data.</text>
</comment>
<evidence type="ECO:0000256" key="1">
    <source>
        <dbReference type="ARBA" id="ARBA00001936"/>
    </source>
</evidence>
<dbReference type="SUPFAM" id="SSF48239">
    <property type="entry name" value="Terpenoid cyclases/Protein prenyltransferases"/>
    <property type="match status" value="1"/>
</dbReference>
<evidence type="ECO:0000259" key="8">
    <source>
        <dbReference type="Pfam" id="PF01397"/>
    </source>
</evidence>
<keyword evidence="7" id="KW-0479">Metal-binding</keyword>
<evidence type="ECO:0000256" key="4">
    <source>
        <dbReference type="ARBA" id="ARBA00006333"/>
    </source>
</evidence>
<reference evidence="10" key="1">
    <citation type="submission" date="2020-10" db="EMBL/GenBank/DDBJ databases">
        <authorList>
            <person name="Han B."/>
            <person name="Lu T."/>
            <person name="Zhao Q."/>
            <person name="Huang X."/>
            <person name="Zhao Y."/>
        </authorList>
    </citation>
    <scope>NUCLEOTIDE SEQUENCE</scope>
</reference>
<dbReference type="SUPFAM" id="SSF48576">
    <property type="entry name" value="Terpenoid synthases"/>
    <property type="match status" value="1"/>
</dbReference>
<keyword evidence="11" id="KW-1185">Reference proteome</keyword>
<dbReference type="InterPro" id="IPR008930">
    <property type="entry name" value="Terpenoid_cyclase/PrenylTrfase"/>
</dbReference>
<dbReference type="PANTHER" id="PTHR31225:SF109">
    <property type="entry name" value="EUDESMANEDIOL SYNTHASE"/>
    <property type="match status" value="1"/>
</dbReference>
<feature type="domain" description="Terpene synthase N-terminal" evidence="8">
    <location>
        <begin position="36"/>
        <end position="203"/>
    </location>
</feature>
<accession>A0A811QR01</accession>
<comment type="cofactor">
    <cofactor evidence="1">
        <name>Mn(2+)</name>
        <dbReference type="ChEBI" id="CHEBI:29035"/>
    </cofactor>
</comment>
<dbReference type="PANTHER" id="PTHR31225">
    <property type="entry name" value="OS04G0344100 PROTEIN-RELATED"/>
    <property type="match status" value="1"/>
</dbReference>
<dbReference type="EMBL" id="CAJGYO010000011">
    <property type="protein sequence ID" value="CAD6261410.1"/>
    <property type="molecule type" value="Genomic_DNA"/>
</dbReference>
<dbReference type="Pfam" id="PF03936">
    <property type="entry name" value="Terpene_synth_C"/>
    <property type="match status" value="1"/>
</dbReference>
<dbReference type="SFLD" id="SFLDG01019">
    <property type="entry name" value="Terpene_Cyclase_Like_1_C_Termi"/>
    <property type="match status" value="1"/>
</dbReference>
<feature type="domain" description="Terpene synthase metal-binding" evidence="9">
    <location>
        <begin position="261"/>
        <end position="497"/>
    </location>
</feature>
<evidence type="ECO:0000313" key="10">
    <source>
        <dbReference type="EMBL" id="CAD6261410.1"/>
    </source>
</evidence>
<evidence type="ECO:0000256" key="6">
    <source>
        <dbReference type="ARBA" id="ARBA00022490"/>
    </source>
</evidence>
<dbReference type="CDD" id="cd00684">
    <property type="entry name" value="Terpene_cyclase_plant_C1"/>
    <property type="match status" value="1"/>
</dbReference>
<dbReference type="Gene3D" id="1.10.600.10">
    <property type="entry name" value="Farnesyl Diphosphate Synthase"/>
    <property type="match status" value="1"/>
</dbReference>
<dbReference type="FunFam" id="1.10.600.10:FF:000007">
    <property type="entry name" value="Isoprene synthase, chloroplastic"/>
    <property type="match status" value="1"/>
</dbReference>
<protein>
    <submittedName>
        <fullName evidence="10">Uncharacterized protein</fullName>
    </submittedName>
</protein>
<proteinExistence type="inferred from homology"/>